<comment type="catalytic activity">
    <reaction evidence="1">
        <text>a 2,3-saturated acyl-CoA + O2 = a (2E)-enoyl-CoA + H2O2</text>
        <dbReference type="Rhea" id="RHEA:38959"/>
        <dbReference type="ChEBI" id="CHEBI:15379"/>
        <dbReference type="ChEBI" id="CHEBI:16240"/>
        <dbReference type="ChEBI" id="CHEBI:58856"/>
        <dbReference type="ChEBI" id="CHEBI:65111"/>
        <dbReference type="EC" id="1.3.3.6"/>
    </reaction>
</comment>
<evidence type="ECO:0000256" key="9">
    <source>
        <dbReference type="ARBA" id="ARBA00023098"/>
    </source>
</evidence>
<evidence type="ECO:0000313" key="18">
    <source>
        <dbReference type="Proteomes" id="UP000232323"/>
    </source>
</evidence>
<evidence type="ECO:0000313" key="17">
    <source>
        <dbReference type="EMBL" id="GAX78643.1"/>
    </source>
</evidence>
<feature type="binding site" evidence="13">
    <location>
        <position position="145"/>
    </location>
    <ligand>
        <name>FAD</name>
        <dbReference type="ChEBI" id="CHEBI:57692"/>
    </ligand>
</feature>
<evidence type="ECO:0000256" key="11">
    <source>
        <dbReference type="PIRNR" id="PIRNR000168"/>
    </source>
</evidence>
<evidence type="ECO:0000256" key="5">
    <source>
        <dbReference type="ARBA" id="ARBA00022630"/>
    </source>
</evidence>
<feature type="binding site" evidence="13">
    <location>
        <position position="184"/>
    </location>
    <ligand>
        <name>FAD</name>
        <dbReference type="ChEBI" id="CHEBI:57692"/>
    </ligand>
</feature>
<feature type="active site" description="Proton acceptor" evidence="12">
    <location>
        <position position="446"/>
    </location>
</feature>
<keyword evidence="5 11" id="KW-0285">Flavoprotein</keyword>
<feature type="domain" description="Acyl-CoA oxidase C-alpha1" evidence="16">
    <location>
        <begin position="305"/>
        <end position="461"/>
    </location>
</feature>
<proteinExistence type="inferred from homology"/>
<evidence type="ECO:0000256" key="4">
    <source>
        <dbReference type="ARBA" id="ARBA00006288"/>
    </source>
</evidence>
<comment type="similarity">
    <text evidence="4 11">Belongs to the acyl-CoA oxidase family.</text>
</comment>
<keyword evidence="9" id="KW-0443">Lipid metabolism</keyword>
<comment type="subcellular location">
    <subcellularLocation>
        <location evidence="3">Peroxisome</location>
    </subcellularLocation>
</comment>
<dbReference type="AlphaFoldDB" id="A0A250X6D0"/>
<evidence type="ECO:0000256" key="13">
    <source>
        <dbReference type="PIRSR" id="PIRSR000168-2"/>
    </source>
</evidence>
<evidence type="ECO:0000259" key="15">
    <source>
        <dbReference type="Pfam" id="PF02770"/>
    </source>
</evidence>
<evidence type="ECO:0000256" key="6">
    <source>
        <dbReference type="ARBA" id="ARBA00022827"/>
    </source>
</evidence>
<dbReference type="PIRSF" id="PIRSF000168">
    <property type="entry name" value="Acyl-CoA_oxidase"/>
    <property type="match status" value="1"/>
</dbReference>
<keyword evidence="7" id="KW-0276">Fatty acid metabolism</keyword>
<feature type="domain" description="Acyl-CoA oxidase C-terminal" evidence="14">
    <location>
        <begin position="508"/>
        <end position="649"/>
    </location>
</feature>
<dbReference type="EMBL" id="BEGY01000034">
    <property type="protein sequence ID" value="GAX78643.1"/>
    <property type="molecule type" value="Genomic_DNA"/>
</dbReference>
<dbReference type="Proteomes" id="UP000232323">
    <property type="component" value="Unassembled WGS sequence"/>
</dbReference>
<dbReference type="FunFam" id="2.40.110.10:FF:000005">
    <property type="entry name" value="Acyl-coenzyme A oxidase"/>
    <property type="match status" value="1"/>
</dbReference>
<dbReference type="PANTHER" id="PTHR10909:SF378">
    <property type="entry name" value="ACYL-COENZYME A OXIDASE"/>
    <property type="match status" value="1"/>
</dbReference>
<dbReference type="GO" id="GO:0055088">
    <property type="term" value="P:lipid homeostasis"/>
    <property type="evidence" value="ECO:0007669"/>
    <property type="project" value="TreeGrafter"/>
</dbReference>
<evidence type="ECO:0000256" key="12">
    <source>
        <dbReference type="PIRSR" id="PIRSR000168-1"/>
    </source>
</evidence>
<reference evidence="17 18" key="1">
    <citation type="submission" date="2017-08" db="EMBL/GenBank/DDBJ databases">
        <title>Acidophilic green algal genome provides insights into adaptation to an acidic environment.</title>
        <authorList>
            <person name="Hirooka S."/>
            <person name="Hirose Y."/>
            <person name="Kanesaki Y."/>
            <person name="Higuchi S."/>
            <person name="Fujiwara T."/>
            <person name="Onuma R."/>
            <person name="Era A."/>
            <person name="Ohbayashi R."/>
            <person name="Uzuka A."/>
            <person name="Nozaki H."/>
            <person name="Yoshikawa H."/>
            <person name="Miyagishima S.Y."/>
        </authorList>
    </citation>
    <scope>NUCLEOTIDE SEQUENCE [LARGE SCALE GENOMIC DNA]</scope>
    <source>
        <strain evidence="17 18">NIES-2499</strain>
    </source>
</reference>
<comment type="cofactor">
    <cofactor evidence="2">
        <name>FAD</name>
        <dbReference type="ChEBI" id="CHEBI:57692"/>
    </cofactor>
</comment>
<dbReference type="InterPro" id="IPR006091">
    <property type="entry name" value="Acyl-CoA_Oxase/DH_mid-dom"/>
</dbReference>
<dbReference type="OrthoDB" id="538336at2759"/>
<dbReference type="InterPro" id="IPR036250">
    <property type="entry name" value="AcylCo_DH-like_C"/>
</dbReference>
<dbReference type="InterPro" id="IPR009100">
    <property type="entry name" value="AcylCoA_DH/oxidase_NM_dom_sf"/>
</dbReference>
<dbReference type="Pfam" id="PF22924">
    <property type="entry name" value="ACOX_C_alpha1"/>
    <property type="match status" value="1"/>
</dbReference>
<dbReference type="Pfam" id="PF02770">
    <property type="entry name" value="Acyl-CoA_dh_M"/>
    <property type="match status" value="1"/>
</dbReference>
<dbReference type="FunFam" id="1.20.140.10:FF:000007">
    <property type="entry name" value="Acyl-coenzyme A oxidase"/>
    <property type="match status" value="1"/>
</dbReference>
<feature type="domain" description="Acyl-CoA oxidase/dehydrogenase middle" evidence="15">
    <location>
        <begin position="141"/>
        <end position="269"/>
    </location>
</feature>
<protein>
    <recommendedName>
        <fullName evidence="11">Acyl-coenzyme A oxidase</fullName>
    </recommendedName>
</protein>
<keyword evidence="10" id="KW-0576">Peroxisome</keyword>
<gene>
    <name evidence="17" type="ORF">CEUSTIGMA_g6081.t1</name>
</gene>
<dbReference type="InterPro" id="IPR046373">
    <property type="entry name" value="Acyl-CoA_Oxase/DH_mid-dom_sf"/>
</dbReference>
<dbReference type="GO" id="GO:0033540">
    <property type="term" value="P:fatty acid beta-oxidation using acyl-CoA oxidase"/>
    <property type="evidence" value="ECO:0007669"/>
    <property type="project" value="TreeGrafter"/>
</dbReference>
<dbReference type="SUPFAM" id="SSF56645">
    <property type="entry name" value="Acyl-CoA dehydrogenase NM domain-like"/>
    <property type="match status" value="1"/>
</dbReference>
<evidence type="ECO:0000256" key="3">
    <source>
        <dbReference type="ARBA" id="ARBA00004275"/>
    </source>
</evidence>
<accession>A0A250X6D0</accession>
<dbReference type="STRING" id="1157962.A0A250X6D0"/>
<dbReference type="GO" id="GO:0005777">
    <property type="term" value="C:peroxisome"/>
    <property type="evidence" value="ECO:0007669"/>
    <property type="project" value="UniProtKB-SubCell"/>
</dbReference>
<name>A0A250X6D0_9CHLO</name>
<dbReference type="GO" id="GO:0003997">
    <property type="term" value="F:acyl-CoA oxidase activity"/>
    <property type="evidence" value="ECO:0007669"/>
    <property type="project" value="UniProtKB-EC"/>
</dbReference>
<evidence type="ECO:0000259" key="14">
    <source>
        <dbReference type="Pfam" id="PF01756"/>
    </source>
</evidence>
<evidence type="ECO:0000256" key="1">
    <source>
        <dbReference type="ARBA" id="ARBA00001201"/>
    </source>
</evidence>
<dbReference type="GO" id="GO:0005504">
    <property type="term" value="F:fatty acid binding"/>
    <property type="evidence" value="ECO:0007669"/>
    <property type="project" value="TreeGrafter"/>
</dbReference>
<dbReference type="SUPFAM" id="SSF47203">
    <property type="entry name" value="Acyl-CoA dehydrogenase C-terminal domain-like"/>
    <property type="match status" value="2"/>
</dbReference>
<dbReference type="FunFam" id="1.20.140.10:FF:000010">
    <property type="entry name" value="Acyl-coenzyme A oxidase"/>
    <property type="match status" value="1"/>
</dbReference>
<dbReference type="GO" id="GO:0071949">
    <property type="term" value="F:FAD binding"/>
    <property type="evidence" value="ECO:0007669"/>
    <property type="project" value="InterPro"/>
</dbReference>
<evidence type="ECO:0000256" key="2">
    <source>
        <dbReference type="ARBA" id="ARBA00001974"/>
    </source>
</evidence>
<organism evidence="17 18">
    <name type="scientific">Chlamydomonas eustigma</name>
    <dbReference type="NCBI Taxonomy" id="1157962"/>
    <lineage>
        <taxon>Eukaryota</taxon>
        <taxon>Viridiplantae</taxon>
        <taxon>Chlorophyta</taxon>
        <taxon>core chlorophytes</taxon>
        <taxon>Chlorophyceae</taxon>
        <taxon>CS clade</taxon>
        <taxon>Chlamydomonadales</taxon>
        <taxon>Chlamydomonadaceae</taxon>
        <taxon>Chlamydomonas</taxon>
    </lineage>
</organism>
<comment type="caution">
    <text evidence="17">The sequence shown here is derived from an EMBL/GenBank/DDBJ whole genome shotgun (WGS) entry which is preliminary data.</text>
</comment>
<keyword evidence="18" id="KW-1185">Reference proteome</keyword>
<evidence type="ECO:0000259" key="16">
    <source>
        <dbReference type="Pfam" id="PF22924"/>
    </source>
</evidence>
<dbReference type="InterPro" id="IPR002655">
    <property type="entry name" value="Acyl-CoA_oxidase_C"/>
</dbReference>
<keyword evidence="8" id="KW-0560">Oxidoreductase</keyword>
<dbReference type="InterPro" id="IPR012258">
    <property type="entry name" value="Acyl-CoA_oxidase"/>
</dbReference>
<dbReference type="InterPro" id="IPR055060">
    <property type="entry name" value="ACOX_C_alpha1"/>
</dbReference>
<evidence type="ECO:0000256" key="7">
    <source>
        <dbReference type="ARBA" id="ARBA00022832"/>
    </source>
</evidence>
<keyword evidence="6 11" id="KW-0274">FAD</keyword>
<dbReference type="Pfam" id="PF01756">
    <property type="entry name" value="ACOX"/>
    <property type="match status" value="1"/>
</dbReference>
<sequence>MTGKPYRQNSIRSLPTFDSHVLETYLDDQRELKNKVYSMFRGRPDLLPETVEGLSKEEHRSLVRRQLIALLEAGFNPLDFFSHDVRKYFYLGECLALVDLSLTVKSGVQYSLWGGSVVNLGTEMHRKKYFDDIASFRLPGCFAMTELKHGSNVAALQTEAVLDLMTDEWVIHTPDDGAIKWWIGNAADDGRAASVFARLKIPDTSSTHPVPGSGHLRPQVQLIDHGVHAFIVPLRDASGSLLPGIEIKDCGYKVGLNGVDNGAVRFTHVRVPRTNLLDRFGTVDKGGCYSSPLTSQARRFAATLGELTGGRVGLCCSSVSLLKGAMTIAIRYTSHREQFGPPDSPEIAVLDYQSSQTKLIPMLASCYALHFSKNFLVKQYSEMKKTRDPHLVEEVHALSAGLKAYVTHFTANALSVCRESCGGHGYAAVNRLGMMRSDHDIFQTFEGDNTVLLQQVSALLLKQYKSQFKGAPLTSSYRFLGQLLASSLPSNPLVTYDTDIRHLRDPVFLTSALEYRTARTLFTLSLRLRKHRAKLGAFHAWNQCLNHTLNLANAYIESVVYKCFLKAVEECLDPDCRRSLKALSDLYALRCIESDMLFRNEDYIAPAKAKAMQRLMVDLCSELRGVAPALVDAFAIPDHILRAPIGLSNSTGASDVYKEYLLAAGFDVV</sequence>
<evidence type="ECO:0000256" key="8">
    <source>
        <dbReference type="ARBA" id="ARBA00023002"/>
    </source>
</evidence>
<dbReference type="Gene3D" id="1.20.140.10">
    <property type="entry name" value="Butyryl-CoA Dehydrogenase, subunit A, domain 3"/>
    <property type="match status" value="2"/>
</dbReference>
<dbReference type="PANTHER" id="PTHR10909">
    <property type="entry name" value="ELECTRON TRANSPORT OXIDOREDUCTASE"/>
    <property type="match status" value="1"/>
</dbReference>
<dbReference type="Gene3D" id="2.40.110.10">
    <property type="entry name" value="Butyryl-CoA Dehydrogenase, subunit A, domain 2"/>
    <property type="match status" value="1"/>
</dbReference>
<evidence type="ECO:0000256" key="10">
    <source>
        <dbReference type="ARBA" id="ARBA00023140"/>
    </source>
</evidence>